<keyword evidence="3" id="KW-0949">S-adenosyl-L-methionine</keyword>
<feature type="domain" description="O-methyltransferase C-terminal" evidence="5">
    <location>
        <begin position="141"/>
        <end position="346"/>
    </location>
</feature>
<evidence type="ECO:0000313" key="7">
    <source>
        <dbReference type="EMBL" id="ABK23414.1"/>
    </source>
</evidence>
<dbReference type="InterPro" id="IPR036390">
    <property type="entry name" value="WH_DNA-bd_sf"/>
</dbReference>
<evidence type="ECO:0000259" key="5">
    <source>
        <dbReference type="Pfam" id="PF00891"/>
    </source>
</evidence>
<proteinExistence type="evidence at transcript level"/>
<dbReference type="SUPFAM" id="SSF46785">
    <property type="entry name" value="Winged helix' DNA-binding domain"/>
    <property type="match status" value="1"/>
</dbReference>
<dbReference type="SUPFAM" id="SSF53335">
    <property type="entry name" value="S-adenosyl-L-methionine-dependent methyltransferases"/>
    <property type="match status" value="1"/>
</dbReference>
<dbReference type="InterPro" id="IPR016461">
    <property type="entry name" value="COMT-like"/>
</dbReference>
<dbReference type="FunFam" id="3.40.50.150:FF:000061">
    <property type="entry name" value="Caffeic acid O-methyltransferase"/>
    <property type="match status" value="1"/>
</dbReference>
<dbReference type="PANTHER" id="PTHR11746">
    <property type="entry name" value="O-METHYLTRANSFERASE"/>
    <property type="match status" value="1"/>
</dbReference>
<dbReference type="Gene3D" id="1.10.10.10">
    <property type="entry name" value="Winged helix-like DNA-binding domain superfamily/Winged helix DNA-binding domain"/>
    <property type="match status" value="1"/>
</dbReference>
<dbReference type="Pfam" id="PF08100">
    <property type="entry name" value="Dimerisation"/>
    <property type="match status" value="1"/>
</dbReference>
<dbReference type="InterPro" id="IPR012967">
    <property type="entry name" value="COMT_dimerisation"/>
</dbReference>
<dbReference type="Pfam" id="PF00891">
    <property type="entry name" value="Methyltransf_2"/>
    <property type="match status" value="1"/>
</dbReference>
<dbReference type="AlphaFoldDB" id="A9NS03"/>
<dbReference type="EMBL" id="EF084084">
    <property type="protein sequence ID" value="ABK23414.1"/>
    <property type="molecule type" value="mRNA"/>
</dbReference>
<dbReference type="Gene3D" id="3.40.50.150">
    <property type="entry name" value="Vaccinia Virus protein VP39"/>
    <property type="match status" value="1"/>
</dbReference>
<dbReference type="FunFam" id="1.10.10.10:FF:000357">
    <property type="entry name" value="Caffeic acid 3-O-methyltransferase"/>
    <property type="match status" value="1"/>
</dbReference>
<dbReference type="GO" id="GO:0032259">
    <property type="term" value="P:methylation"/>
    <property type="evidence" value="ECO:0007669"/>
    <property type="project" value="UniProtKB-KW"/>
</dbReference>
<dbReference type="PROSITE" id="PS51683">
    <property type="entry name" value="SAM_OMT_II"/>
    <property type="match status" value="1"/>
</dbReference>
<reference evidence="7" key="1">
    <citation type="journal article" date="2008" name="BMC Genomics">
        <title>A conifer genomics resource of 200,000 spruce (Picea spp.) ESTs and 6,464 high-quality, sequence-finished full-length cDNAs for Sitka spruce (Picea sitchensis).</title>
        <authorList>
            <person name="Ralph S.G."/>
            <person name="Chun H.J."/>
            <person name="Kolosova N."/>
            <person name="Cooper D."/>
            <person name="Oddy C."/>
            <person name="Ritland C.E."/>
            <person name="Kirkpatrick R."/>
            <person name="Moore R."/>
            <person name="Barber S."/>
            <person name="Holt R.A."/>
            <person name="Jones S.J."/>
            <person name="Marra M.A."/>
            <person name="Douglas C.J."/>
            <person name="Ritland K."/>
            <person name="Bohlmann J."/>
        </authorList>
    </citation>
    <scope>NUCLEOTIDE SEQUENCE</scope>
    <source>
        <tissue evidence="7">Bark</tissue>
    </source>
</reference>
<dbReference type="GO" id="GO:0046983">
    <property type="term" value="F:protein dimerization activity"/>
    <property type="evidence" value="ECO:0007669"/>
    <property type="project" value="InterPro"/>
</dbReference>
<dbReference type="InterPro" id="IPR029063">
    <property type="entry name" value="SAM-dependent_MTases_sf"/>
</dbReference>
<organism evidence="7">
    <name type="scientific">Picea sitchensis</name>
    <name type="common">Sitka spruce</name>
    <name type="synonym">Pinus sitchensis</name>
    <dbReference type="NCBI Taxonomy" id="3332"/>
    <lineage>
        <taxon>Eukaryota</taxon>
        <taxon>Viridiplantae</taxon>
        <taxon>Streptophyta</taxon>
        <taxon>Embryophyta</taxon>
        <taxon>Tracheophyta</taxon>
        <taxon>Spermatophyta</taxon>
        <taxon>Pinopsida</taxon>
        <taxon>Pinidae</taxon>
        <taxon>Conifers I</taxon>
        <taxon>Pinales</taxon>
        <taxon>Pinaceae</taxon>
        <taxon>Picea</taxon>
    </lineage>
</organism>
<evidence type="ECO:0000256" key="3">
    <source>
        <dbReference type="ARBA" id="ARBA00022691"/>
    </source>
</evidence>
<evidence type="ECO:0000256" key="2">
    <source>
        <dbReference type="ARBA" id="ARBA00022679"/>
    </source>
</evidence>
<name>A9NS03_PICSI</name>
<evidence type="ECO:0000256" key="4">
    <source>
        <dbReference type="PIRSR" id="PIRSR005739-1"/>
    </source>
</evidence>
<dbReference type="InterPro" id="IPR036388">
    <property type="entry name" value="WH-like_DNA-bd_sf"/>
</dbReference>
<feature type="active site" description="Proton acceptor" evidence="4">
    <location>
        <position position="270"/>
    </location>
</feature>
<evidence type="ECO:0008006" key="8">
    <source>
        <dbReference type="Google" id="ProtNLM"/>
    </source>
</evidence>
<dbReference type="GO" id="GO:0008171">
    <property type="term" value="F:O-methyltransferase activity"/>
    <property type="evidence" value="ECO:0007669"/>
    <property type="project" value="InterPro"/>
</dbReference>
<protein>
    <recommendedName>
        <fullName evidence="8">Caffeate O-methyltransferase</fullName>
    </recommendedName>
</protein>
<dbReference type="PIRSF" id="PIRSF005739">
    <property type="entry name" value="O-mtase"/>
    <property type="match status" value="1"/>
</dbReference>
<keyword evidence="1" id="KW-0489">Methyltransferase</keyword>
<sequence length="365" mass="40493">MASAAAENSELNMKIVNDDEWLLCMELGNFSYLPMAMKAAIELDVFQIIANAGNGVQLSSRQIVAHIPTTNPDAAISLDRILKVLASHSVLSCSVTTDENGKAEGLYGLTPLCKYIVKNRDGISLAPWVLMNQDKVFMETWHYLKDAVLEGSQPFTKAHGMNLFQYLAMDRRFNKVFNRTMSEHSTTLMCKILDMYQGFKDVQKLVDVGGGVGSTLNLIVSRYSHITGINFDMSHVVAEAPHYPGVTHVEGDMFDSIPTGEAIFMKWILHDWSDDDCVKLLKNCHKALPEKGKVIVVDTILPMGAETSPYARYAFHLDLLVLAYTPGGKERTEQEFRELGHAAGFAGGVQPICCVDGVWVIEFHK</sequence>
<accession>A9NS03</accession>
<evidence type="ECO:0000256" key="1">
    <source>
        <dbReference type="ARBA" id="ARBA00022603"/>
    </source>
</evidence>
<feature type="domain" description="O-methyltransferase dimerisation" evidence="6">
    <location>
        <begin position="25"/>
        <end position="118"/>
    </location>
</feature>
<evidence type="ECO:0000259" key="6">
    <source>
        <dbReference type="Pfam" id="PF08100"/>
    </source>
</evidence>
<dbReference type="InterPro" id="IPR001077">
    <property type="entry name" value="COMT_C"/>
</dbReference>
<keyword evidence="2" id="KW-0808">Transferase</keyword>